<name>A0ABY7CVX6_9BASI</name>
<accession>A0ABY7CVX6</accession>
<dbReference type="RefSeq" id="XP_053024349.1">
    <property type="nucleotide sequence ID" value="XM_053160368.1"/>
</dbReference>
<evidence type="ECO:0000313" key="1">
    <source>
        <dbReference type="EMBL" id="WAQ88794.1"/>
    </source>
</evidence>
<sequence length="83" mass="9118">MTKDYAKASLNYGQFLYKTSIAFTSDTTGKETNVLANAAGYGAGTAKPQDNFVYMLSGRFILRKEEPNPTVHFEQGIHLNIGP</sequence>
<evidence type="ECO:0000313" key="2">
    <source>
        <dbReference type="Proteomes" id="UP001164743"/>
    </source>
</evidence>
<gene>
    <name evidence="1" type="ORF">PtA15_10A213</name>
</gene>
<proteinExistence type="predicted"/>
<organism evidence="1 2">
    <name type="scientific">Puccinia triticina</name>
    <dbReference type="NCBI Taxonomy" id="208348"/>
    <lineage>
        <taxon>Eukaryota</taxon>
        <taxon>Fungi</taxon>
        <taxon>Dikarya</taxon>
        <taxon>Basidiomycota</taxon>
        <taxon>Pucciniomycotina</taxon>
        <taxon>Pucciniomycetes</taxon>
        <taxon>Pucciniales</taxon>
        <taxon>Pucciniaceae</taxon>
        <taxon>Puccinia</taxon>
    </lineage>
</organism>
<dbReference type="Proteomes" id="UP001164743">
    <property type="component" value="Chromosome 10A"/>
</dbReference>
<keyword evidence="2" id="KW-1185">Reference proteome</keyword>
<dbReference type="GeneID" id="77801263"/>
<reference evidence="1" key="1">
    <citation type="submission" date="2022-10" db="EMBL/GenBank/DDBJ databases">
        <title>Puccinia triticina Genome sequencing and assembly.</title>
        <authorList>
            <person name="Li C."/>
        </authorList>
    </citation>
    <scope>NUCLEOTIDE SEQUENCE</scope>
    <source>
        <strain evidence="1">Pt15</strain>
    </source>
</reference>
<protein>
    <submittedName>
        <fullName evidence="1">Uncharacterized protein</fullName>
    </submittedName>
</protein>
<dbReference type="EMBL" id="CP110430">
    <property type="protein sequence ID" value="WAQ88794.1"/>
    <property type="molecule type" value="Genomic_DNA"/>
</dbReference>